<keyword evidence="4" id="KW-1185">Reference proteome</keyword>
<accession>C4JS92</accession>
<dbReference type="RefSeq" id="XP_002584642.1">
    <property type="nucleotide sequence ID" value="XM_002584596.1"/>
</dbReference>
<evidence type="ECO:0000313" key="4">
    <source>
        <dbReference type="Proteomes" id="UP000002058"/>
    </source>
</evidence>
<dbReference type="VEuPathDB" id="FungiDB:UREG_05331"/>
<dbReference type="GeneID" id="8440512"/>
<evidence type="ECO:0000313" key="3">
    <source>
        <dbReference type="EMBL" id="EEP80489.1"/>
    </source>
</evidence>
<keyword evidence="2" id="KW-0812">Transmembrane</keyword>
<sequence length="482" mass="52079">MDVFYMYTYGTGAWLSLQGLSLVASPKMIIALLLDEPRTPSALEVYFARSLGLSLITLAILNIVLTGSIPLTSSYSISSDEDDPKAPYAVPTLMITSAFHAAAAFYAYTWVAWGGTVSHMVGVAASGGLSAVGLWCILFASTRGRISRRTGVDKRMSGFPFDNAEADKKRERKRMRRLRRWCIPRIQGPTRHPTTAGTVEPNLSPILGIRAPPDDPFAAMESSRPLPPRSPSELDALPDAALTANGLSDLDRDLETQLKNGDLHPEAEASDKQDHLERADGGLKDGEEWDQIMADADNVVAATDAIASAAMISGHAQAERTHGAAVVVDPEISAGETQNDEDGMHLLMQKQSRHGESSMPVAAGAVDSRTGPQYALLDTREVAAPQPLALPSYQTPIAPSAQHDFAPHALPQEQTQPVLQNIIPPFSAPAQSSRAGSERTEGGNHFAEMKLIPNPPDLQRWRERLFNVEDTIVLSEEEHASP</sequence>
<feature type="transmembrane region" description="Helical" evidence="2">
    <location>
        <begin position="120"/>
        <end position="140"/>
    </location>
</feature>
<evidence type="ECO:0000256" key="2">
    <source>
        <dbReference type="SAM" id="Phobius"/>
    </source>
</evidence>
<dbReference type="KEGG" id="ure:UREG_05331"/>
<dbReference type="Proteomes" id="UP000002058">
    <property type="component" value="Unassembled WGS sequence"/>
</dbReference>
<feature type="region of interest" description="Disordered" evidence="1">
    <location>
        <begin position="214"/>
        <end position="236"/>
    </location>
</feature>
<proteinExistence type="predicted"/>
<dbReference type="HOGENOM" id="CLU_566434_0_0_1"/>
<dbReference type="OrthoDB" id="2550114at2759"/>
<keyword evidence="2" id="KW-0472">Membrane</keyword>
<gene>
    <name evidence="3" type="ORF">UREG_05331</name>
</gene>
<dbReference type="AlphaFoldDB" id="C4JS92"/>
<feature type="region of interest" description="Disordered" evidence="1">
    <location>
        <begin position="187"/>
        <end position="206"/>
    </location>
</feature>
<organism evidence="3 4">
    <name type="scientific">Uncinocarpus reesii (strain UAMH 1704)</name>
    <dbReference type="NCBI Taxonomy" id="336963"/>
    <lineage>
        <taxon>Eukaryota</taxon>
        <taxon>Fungi</taxon>
        <taxon>Dikarya</taxon>
        <taxon>Ascomycota</taxon>
        <taxon>Pezizomycotina</taxon>
        <taxon>Eurotiomycetes</taxon>
        <taxon>Eurotiomycetidae</taxon>
        <taxon>Onygenales</taxon>
        <taxon>Onygenaceae</taxon>
        <taxon>Uncinocarpus</taxon>
    </lineage>
</organism>
<evidence type="ECO:0000256" key="1">
    <source>
        <dbReference type="SAM" id="MobiDB-lite"/>
    </source>
</evidence>
<dbReference type="PANTHER" id="PTHR39605:SF1">
    <property type="entry name" value="MAJOR FACILITATOR SUPERFAMILY (MFS) PROFILE DOMAIN-CONTAINING PROTEIN"/>
    <property type="match status" value="1"/>
</dbReference>
<feature type="region of interest" description="Disordered" evidence="1">
    <location>
        <begin position="426"/>
        <end position="452"/>
    </location>
</feature>
<dbReference type="EMBL" id="CH476617">
    <property type="protein sequence ID" value="EEP80489.1"/>
    <property type="molecule type" value="Genomic_DNA"/>
</dbReference>
<reference evidence="4" key="1">
    <citation type="journal article" date="2009" name="Genome Res.">
        <title>Comparative genomic analyses of the human fungal pathogens Coccidioides and their relatives.</title>
        <authorList>
            <person name="Sharpton T.J."/>
            <person name="Stajich J.E."/>
            <person name="Rounsley S.D."/>
            <person name="Gardner M.J."/>
            <person name="Wortman J.R."/>
            <person name="Jordar V.S."/>
            <person name="Maiti R."/>
            <person name="Kodira C.D."/>
            <person name="Neafsey D.E."/>
            <person name="Zeng Q."/>
            <person name="Hung C.-Y."/>
            <person name="McMahan C."/>
            <person name="Muszewska A."/>
            <person name="Grynberg M."/>
            <person name="Mandel M.A."/>
            <person name="Kellner E.M."/>
            <person name="Barker B.M."/>
            <person name="Galgiani J.N."/>
            <person name="Orbach M.J."/>
            <person name="Kirkland T.N."/>
            <person name="Cole G.T."/>
            <person name="Henn M.R."/>
            <person name="Birren B.W."/>
            <person name="Taylor J.W."/>
        </authorList>
    </citation>
    <scope>NUCLEOTIDE SEQUENCE [LARGE SCALE GENOMIC DNA]</scope>
    <source>
        <strain evidence="4">UAMH 1704</strain>
    </source>
</reference>
<feature type="transmembrane region" description="Helical" evidence="2">
    <location>
        <begin position="46"/>
        <end position="65"/>
    </location>
</feature>
<protein>
    <submittedName>
        <fullName evidence="3">Uncharacterized protein</fullName>
    </submittedName>
</protein>
<dbReference type="InParanoid" id="C4JS92"/>
<feature type="transmembrane region" description="Helical" evidence="2">
    <location>
        <begin position="86"/>
        <end position="108"/>
    </location>
</feature>
<keyword evidence="2" id="KW-1133">Transmembrane helix</keyword>
<dbReference type="PANTHER" id="PTHR39605">
    <property type="entry name" value="MAJOR FACILITATOR SUPERFAMILY (MFS) PROFILE DOMAIN-CONTAINING PROTEIN"/>
    <property type="match status" value="1"/>
</dbReference>
<dbReference type="eggNOG" id="ENOG502S7E3">
    <property type="taxonomic scope" value="Eukaryota"/>
</dbReference>
<name>C4JS92_UNCRE</name>